<feature type="transmembrane region" description="Helical" evidence="1">
    <location>
        <begin position="54"/>
        <end position="73"/>
    </location>
</feature>
<dbReference type="AlphaFoldDB" id="A0A238VW64"/>
<reference evidence="2 3" key="1">
    <citation type="submission" date="2017-06" db="EMBL/GenBank/DDBJ databases">
        <authorList>
            <person name="Kim H.J."/>
            <person name="Triplett B.A."/>
        </authorList>
    </citation>
    <scope>NUCLEOTIDE SEQUENCE [LARGE SCALE GENOMIC DNA]</scope>
    <source>
        <strain evidence="2 3">DSM 45207</strain>
    </source>
</reference>
<sequence>MPGMPSSDLVPWPDVWPKKAPWPHYQHMVSITLLLFVGPLTVAVIGYSTGETGIASYSLALALIGAQIWWLGYHAWFRDYPQGVDELTAYTTDNGVPGLIIPVSNDAPRRTLLLTASLAGLLAAGAAHAAVQDHESTYVWGALAVYFALFPVLLTRSKFLRSYLVVTREGVCHRGWTFRSFLPWSSIQMIFAAYNRIPYIVVFGYEDAQWERRQLMKVWRHDKPTKFRRSDGKRRIPGILIQSKMLSADPAIVLALLGFYLEHRHARDEIASGAALARARAGDFR</sequence>
<keyword evidence="1" id="KW-1133">Transmembrane helix</keyword>
<organism evidence="2 3">
    <name type="scientific">Haloechinothrix alba</name>
    <dbReference type="NCBI Taxonomy" id="664784"/>
    <lineage>
        <taxon>Bacteria</taxon>
        <taxon>Bacillati</taxon>
        <taxon>Actinomycetota</taxon>
        <taxon>Actinomycetes</taxon>
        <taxon>Pseudonocardiales</taxon>
        <taxon>Pseudonocardiaceae</taxon>
        <taxon>Haloechinothrix</taxon>
    </lineage>
</organism>
<protein>
    <recommendedName>
        <fullName evidence="4">PH domain-containing protein</fullName>
    </recommendedName>
</protein>
<feature type="transmembrane region" description="Helical" evidence="1">
    <location>
        <begin position="28"/>
        <end position="48"/>
    </location>
</feature>
<keyword evidence="3" id="KW-1185">Reference proteome</keyword>
<feature type="transmembrane region" description="Helical" evidence="1">
    <location>
        <begin position="137"/>
        <end position="154"/>
    </location>
</feature>
<dbReference type="EMBL" id="FZNW01000004">
    <property type="protein sequence ID" value="SNR38431.1"/>
    <property type="molecule type" value="Genomic_DNA"/>
</dbReference>
<keyword evidence="1" id="KW-0472">Membrane</keyword>
<dbReference type="Proteomes" id="UP000198348">
    <property type="component" value="Unassembled WGS sequence"/>
</dbReference>
<proteinExistence type="predicted"/>
<keyword evidence="1" id="KW-0812">Transmembrane</keyword>
<evidence type="ECO:0008006" key="4">
    <source>
        <dbReference type="Google" id="ProtNLM"/>
    </source>
</evidence>
<evidence type="ECO:0000256" key="1">
    <source>
        <dbReference type="SAM" id="Phobius"/>
    </source>
</evidence>
<gene>
    <name evidence="2" type="ORF">SAMN06265360_104133</name>
</gene>
<name>A0A238VW64_9PSEU</name>
<accession>A0A238VW64</accession>
<feature type="transmembrane region" description="Helical" evidence="1">
    <location>
        <begin position="112"/>
        <end position="131"/>
    </location>
</feature>
<evidence type="ECO:0000313" key="3">
    <source>
        <dbReference type="Proteomes" id="UP000198348"/>
    </source>
</evidence>
<evidence type="ECO:0000313" key="2">
    <source>
        <dbReference type="EMBL" id="SNR38431.1"/>
    </source>
</evidence>